<sequence length="58" mass="6431">MIHPLSLSLFLLLFLLIIKSSFPIFFTLAFRQVVNVVAYAQMDTGHGVATQGYNALDS</sequence>
<keyword evidence="2" id="KW-1185">Reference proteome</keyword>
<evidence type="ECO:0000313" key="2">
    <source>
        <dbReference type="Proteomes" id="UP000184188"/>
    </source>
</evidence>
<protein>
    <submittedName>
        <fullName evidence="1">Uncharacterized protein</fullName>
    </submittedName>
</protein>
<dbReference type="AlphaFoldDB" id="A0A1L9SJ55"/>
<accession>A0A1L9SJ55</accession>
<dbReference type="Proteomes" id="UP000184188">
    <property type="component" value="Unassembled WGS sequence"/>
</dbReference>
<dbReference type="VEuPathDB" id="FungiDB:ASPZODRAFT_132147"/>
<dbReference type="EMBL" id="KV878341">
    <property type="protein sequence ID" value="OJJ47187.1"/>
    <property type="molecule type" value="Genomic_DNA"/>
</dbReference>
<dbReference type="RefSeq" id="XP_022581697.1">
    <property type="nucleotide sequence ID" value="XM_022722950.1"/>
</dbReference>
<proteinExistence type="predicted"/>
<reference evidence="2" key="1">
    <citation type="journal article" date="2017" name="Genome Biol.">
        <title>Comparative genomics reveals high biological diversity and specific adaptations in the industrially and medically important fungal genus Aspergillus.</title>
        <authorList>
            <person name="de Vries R.P."/>
            <person name="Riley R."/>
            <person name="Wiebenga A."/>
            <person name="Aguilar-Osorio G."/>
            <person name="Amillis S."/>
            <person name="Uchima C.A."/>
            <person name="Anderluh G."/>
            <person name="Asadollahi M."/>
            <person name="Askin M."/>
            <person name="Barry K."/>
            <person name="Battaglia E."/>
            <person name="Bayram O."/>
            <person name="Benocci T."/>
            <person name="Braus-Stromeyer S.A."/>
            <person name="Caldana C."/>
            <person name="Canovas D."/>
            <person name="Cerqueira G.C."/>
            <person name="Chen F."/>
            <person name="Chen W."/>
            <person name="Choi C."/>
            <person name="Clum A."/>
            <person name="Dos Santos R.A."/>
            <person name="Damasio A.R."/>
            <person name="Diallinas G."/>
            <person name="Emri T."/>
            <person name="Fekete E."/>
            <person name="Flipphi M."/>
            <person name="Freyberg S."/>
            <person name="Gallo A."/>
            <person name="Gournas C."/>
            <person name="Habgood R."/>
            <person name="Hainaut M."/>
            <person name="Harispe M.L."/>
            <person name="Henrissat B."/>
            <person name="Hilden K.S."/>
            <person name="Hope R."/>
            <person name="Hossain A."/>
            <person name="Karabika E."/>
            <person name="Karaffa L."/>
            <person name="Karanyi Z."/>
            <person name="Krasevec N."/>
            <person name="Kuo A."/>
            <person name="Kusch H."/>
            <person name="LaButti K."/>
            <person name="Lagendijk E.L."/>
            <person name="Lapidus A."/>
            <person name="Levasseur A."/>
            <person name="Lindquist E."/>
            <person name="Lipzen A."/>
            <person name="Logrieco A.F."/>
            <person name="MacCabe A."/>
            <person name="Maekelae M.R."/>
            <person name="Malavazi I."/>
            <person name="Melin P."/>
            <person name="Meyer V."/>
            <person name="Mielnichuk N."/>
            <person name="Miskei M."/>
            <person name="Molnar A.P."/>
            <person name="Mule G."/>
            <person name="Ngan C.Y."/>
            <person name="Orejas M."/>
            <person name="Orosz E."/>
            <person name="Ouedraogo J.P."/>
            <person name="Overkamp K.M."/>
            <person name="Park H.-S."/>
            <person name="Perrone G."/>
            <person name="Piumi F."/>
            <person name="Punt P.J."/>
            <person name="Ram A.F."/>
            <person name="Ramon A."/>
            <person name="Rauscher S."/>
            <person name="Record E."/>
            <person name="Riano-Pachon D.M."/>
            <person name="Robert V."/>
            <person name="Roehrig J."/>
            <person name="Ruller R."/>
            <person name="Salamov A."/>
            <person name="Salih N.S."/>
            <person name="Samson R.A."/>
            <person name="Sandor E."/>
            <person name="Sanguinetti M."/>
            <person name="Schuetze T."/>
            <person name="Sepcic K."/>
            <person name="Shelest E."/>
            <person name="Sherlock G."/>
            <person name="Sophianopoulou V."/>
            <person name="Squina F.M."/>
            <person name="Sun H."/>
            <person name="Susca A."/>
            <person name="Todd R.B."/>
            <person name="Tsang A."/>
            <person name="Unkles S.E."/>
            <person name="van de Wiele N."/>
            <person name="van Rossen-Uffink D."/>
            <person name="Oliveira J.V."/>
            <person name="Vesth T.C."/>
            <person name="Visser J."/>
            <person name="Yu J.-H."/>
            <person name="Zhou M."/>
            <person name="Andersen M.R."/>
            <person name="Archer D.B."/>
            <person name="Baker S.E."/>
            <person name="Benoit I."/>
            <person name="Brakhage A.A."/>
            <person name="Braus G.H."/>
            <person name="Fischer R."/>
            <person name="Frisvad J.C."/>
            <person name="Goldman G.H."/>
            <person name="Houbraken J."/>
            <person name="Oakley B."/>
            <person name="Pocsi I."/>
            <person name="Scazzocchio C."/>
            <person name="Seiboth B."/>
            <person name="vanKuyk P.A."/>
            <person name="Wortman J."/>
            <person name="Dyer P.S."/>
            <person name="Grigoriev I.V."/>
        </authorList>
    </citation>
    <scope>NUCLEOTIDE SEQUENCE [LARGE SCALE GENOMIC DNA]</scope>
    <source>
        <strain evidence="2">CBS 506.65</strain>
    </source>
</reference>
<evidence type="ECO:0000313" key="1">
    <source>
        <dbReference type="EMBL" id="OJJ47187.1"/>
    </source>
</evidence>
<gene>
    <name evidence="1" type="ORF">ASPZODRAFT_132147</name>
</gene>
<dbReference type="GeneID" id="34609415"/>
<name>A0A1L9SJ55_9EURO</name>
<organism evidence="1 2">
    <name type="scientific">Penicilliopsis zonata CBS 506.65</name>
    <dbReference type="NCBI Taxonomy" id="1073090"/>
    <lineage>
        <taxon>Eukaryota</taxon>
        <taxon>Fungi</taxon>
        <taxon>Dikarya</taxon>
        <taxon>Ascomycota</taxon>
        <taxon>Pezizomycotina</taxon>
        <taxon>Eurotiomycetes</taxon>
        <taxon>Eurotiomycetidae</taxon>
        <taxon>Eurotiales</taxon>
        <taxon>Aspergillaceae</taxon>
        <taxon>Penicilliopsis</taxon>
    </lineage>
</organism>